<feature type="repeat" description="ANK" evidence="3">
    <location>
        <begin position="35"/>
        <end position="67"/>
    </location>
</feature>
<protein>
    <submittedName>
        <fullName evidence="6">Kinase D-interacting substrate of 220 kDa B-like 2</fullName>
    </submittedName>
</protein>
<evidence type="ECO:0000256" key="1">
    <source>
        <dbReference type="ARBA" id="ARBA00022737"/>
    </source>
</evidence>
<proteinExistence type="predicted"/>
<keyword evidence="5" id="KW-0732">Signal</keyword>
<feature type="repeat" description="ANK" evidence="3">
    <location>
        <begin position="101"/>
        <end position="133"/>
    </location>
</feature>
<feature type="repeat" description="ANK" evidence="3">
    <location>
        <begin position="134"/>
        <end position="166"/>
    </location>
</feature>
<reference evidence="6" key="1">
    <citation type="journal article" date="2021" name="Sci. Adv.">
        <title>The American lobster genome reveals insights on longevity, neural, and immune adaptations.</title>
        <authorList>
            <person name="Polinski J.M."/>
            <person name="Zimin A.V."/>
            <person name="Clark K.F."/>
            <person name="Kohn A.B."/>
            <person name="Sadowski N."/>
            <person name="Timp W."/>
            <person name="Ptitsyn A."/>
            <person name="Khanna P."/>
            <person name="Romanova D.Y."/>
            <person name="Williams P."/>
            <person name="Greenwood S.J."/>
            <person name="Moroz L.L."/>
            <person name="Walt D.R."/>
            <person name="Bodnar A.G."/>
        </authorList>
    </citation>
    <scope>NUCLEOTIDE SEQUENCE</scope>
    <source>
        <strain evidence="6">GMGI-L3</strain>
    </source>
</reference>
<evidence type="ECO:0000256" key="5">
    <source>
        <dbReference type="SAM" id="SignalP"/>
    </source>
</evidence>
<name>A0A8J5JS09_HOMAM</name>
<keyword evidence="4" id="KW-0812">Transmembrane</keyword>
<dbReference type="PANTHER" id="PTHR24171">
    <property type="entry name" value="ANKYRIN REPEAT DOMAIN-CONTAINING PROTEIN 39-RELATED"/>
    <property type="match status" value="1"/>
</dbReference>
<dbReference type="SMART" id="SM00248">
    <property type="entry name" value="ANK"/>
    <property type="match status" value="5"/>
</dbReference>
<feature type="repeat" description="ANK" evidence="3">
    <location>
        <begin position="167"/>
        <end position="199"/>
    </location>
</feature>
<dbReference type="Pfam" id="PF00023">
    <property type="entry name" value="Ank"/>
    <property type="match status" value="1"/>
</dbReference>
<evidence type="ECO:0000256" key="2">
    <source>
        <dbReference type="ARBA" id="ARBA00023043"/>
    </source>
</evidence>
<dbReference type="AlphaFoldDB" id="A0A8J5JS09"/>
<keyword evidence="6" id="KW-0808">Transferase</keyword>
<accession>A0A8J5JS09</accession>
<dbReference type="PROSITE" id="PS50088">
    <property type="entry name" value="ANK_REPEAT"/>
    <property type="match status" value="5"/>
</dbReference>
<dbReference type="Pfam" id="PF13637">
    <property type="entry name" value="Ank_4"/>
    <property type="match status" value="1"/>
</dbReference>
<dbReference type="InterPro" id="IPR036770">
    <property type="entry name" value="Ankyrin_rpt-contain_sf"/>
</dbReference>
<dbReference type="InterPro" id="IPR002110">
    <property type="entry name" value="Ankyrin_rpt"/>
</dbReference>
<evidence type="ECO:0000313" key="6">
    <source>
        <dbReference type="EMBL" id="KAG7161381.1"/>
    </source>
</evidence>
<sequence length="312" mass="34606">MGKSRASVLVVAMVVILSTAQPAFYKVQFKNNFIGRWTALMWSARYGHKRVVNFLMDRGADLNHQNRQAETALTWAAYGGHYEVCKMLLDHGALPDLHNALGSTGLSFAAREGHPEIAKLFLEYNASVNMETFSGDTPLTWATLKNHDDIIKILLEYDADVTHANLNDRTPLYLAAKNGHHQVVEQLLQHCPDLSITDYSDNSALDIANKMHQTNTASMIQEQAERVCWKDGVSYPVQDTLTLQCHKWNCHCSGNWTITPLPNSVCGNNTAASVSSRGATHITAVILAVVAVVVVVTGSLLYNVYRHKRSFI</sequence>
<feature type="repeat" description="ANK" evidence="3">
    <location>
        <begin position="68"/>
        <end position="100"/>
    </location>
</feature>
<dbReference type="GO" id="GO:0016301">
    <property type="term" value="F:kinase activity"/>
    <property type="evidence" value="ECO:0007669"/>
    <property type="project" value="UniProtKB-KW"/>
</dbReference>
<evidence type="ECO:0000256" key="3">
    <source>
        <dbReference type="PROSITE-ProRule" id="PRU00023"/>
    </source>
</evidence>
<comment type="caution">
    <text evidence="6">The sequence shown here is derived from an EMBL/GenBank/DDBJ whole genome shotgun (WGS) entry which is preliminary data.</text>
</comment>
<keyword evidence="7" id="KW-1185">Reference proteome</keyword>
<keyword evidence="2 3" id="KW-0040">ANK repeat</keyword>
<feature type="transmembrane region" description="Helical" evidence="4">
    <location>
        <begin position="282"/>
        <end position="305"/>
    </location>
</feature>
<dbReference type="PROSITE" id="PS50297">
    <property type="entry name" value="ANK_REP_REGION"/>
    <property type="match status" value="5"/>
</dbReference>
<dbReference type="Proteomes" id="UP000747542">
    <property type="component" value="Unassembled WGS sequence"/>
</dbReference>
<feature type="signal peptide" evidence="5">
    <location>
        <begin position="1"/>
        <end position="20"/>
    </location>
</feature>
<dbReference type="Gene3D" id="1.25.40.20">
    <property type="entry name" value="Ankyrin repeat-containing domain"/>
    <property type="match status" value="2"/>
</dbReference>
<dbReference type="Pfam" id="PF12796">
    <property type="entry name" value="Ank_2"/>
    <property type="match status" value="1"/>
</dbReference>
<keyword evidence="6" id="KW-0418">Kinase</keyword>
<keyword evidence="1" id="KW-0677">Repeat</keyword>
<evidence type="ECO:0000256" key="4">
    <source>
        <dbReference type="SAM" id="Phobius"/>
    </source>
</evidence>
<organism evidence="6 7">
    <name type="scientific">Homarus americanus</name>
    <name type="common">American lobster</name>
    <dbReference type="NCBI Taxonomy" id="6706"/>
    <lineage>
        <taxon>Eukaryota</taxon>
        <taxon>Metazoa</taxon>
        <taxon>Ecdysozoa</taxon>
        <taxon>Arthropoda</taxon>
        <taxon>Crustacea</taxon>
        <taxon>Multicrustacea</taxon>
        <taxon>Malacostraca</taxon>
        <taxon>Eumalacostraca</taxon>
        <taxon>Eucarida</taxon>
        <taxon>Decapoda</taxon>
        <taxon>Pleocyemata</taxon>
        <taxon>Astacidea</taxon>
        <taxon>Nephropoidea</taxon>
        <taxon>Nephropidae</taxon>
        <taxon>Homarus</taxon>
    </lineage>
</organism>
<keyword evidence="4" id="KW-1133">Transmembrane helix</keyword>
<keyword evidence="4" id="KW-0472">Membrane</keyword>
<dbReference type="SUPFAM" id="SSF48403">
    <property type="entry name" value="Ankyrin repeat"/>
    <property type="match status" value="1"/>
</dbReference>
<feature type="chain" id="PRO_5035275912" evidence="5">
    <location>
        <begin position="21"/>
        <end position="312"/>
    </location>
</feature>
<dbReference type="EMBL" id="JAHLQT010029499">
    <property type="protein sequence ID" value="KAG7161381.1"/>
    <property type="molecule type" value="Genomic_DNA"/>
</dbReference>
<gene>
    <name evidence="6" type="ORF">Hamer_G014018</name>
</gene>
<evidence type="ECO:0000313" key="7">
    <source>
        <dbReference type="Proteomes" id="UP000747542"/>
    </source>
</evidence>